<accession>A0AAN8Q0H8</accession>
<proteinExistence type="predicted"/>
<protein>
    <submittedName>
        <fullName evidence="2">Uncharacterized protein</fullName>
    </submittedName>
</protein>
<dbReference type="Proteomes" id="UP001372834">
    <property type="component" value="Unassembled WGS sequence"/>
</dbReference>
<evidence type="ECO:0000313" key="3">
    <source>
        <dbReference type="Proteomes" id="UP001372834"/>
    </source>
</evidence>
<reference evidence="2 3" key="1">
    <citation type="submission" date="2023-10" db="EMBL/GenBank/DDBJ databases">
        <title>Genomes of two closely related lineages of the louse Polyplax serrata with different host specificities.</title>
        <authorList>
            <person name="Martinu J."/>
            <person name="Tarabai H."/>
            <person name="Stefka J."/>
            <person name="Hypsa V."/>
        </authorList>
    </citation>
    <scope>NUCLEOTIDE SEQUENCE [LARGE SCALE GENOMIC DNA]</scope>
    <source>
        <strain evidence="2">HR10_N</strain>
    </source>
</reference>
<sequence length="173" mass="19182">MEVIIILSAGRYDPLTGVRRFSPSPSQPSEEELKDPADVKPHAPLIRNIKISLGEDINMVAHSFSPDSAHAALMFISVMFISFHRYYDDDDGGKLKKVDGKVRNATIYDAGRGALVEGDEKYEFRGGHQPGESSHLGTSHLTAKFLTGSYPCRVKRFKYSAVVEQSGKDHFPK</sequence>
<organism evidence="2 3">
    <name type="scientific">Polyplax serrata</name>
    <name type="common">Common mouse louse</name>
    <dbReference type="NCBI Taxonomy" id="468196"/>
    <lineage>
        <taxon>Eukaryota</taxon>
        <taxon>Metazoa</taxon>
        <taxon>Ecdysozoa</taxon>
        <taxon>Arthropoda</taxon>
        <taxon>Hexapoda</taxon>
        <taxon>Insecta</taxon>
        <taxon>Pterygota</taxon>
        <taxon>Neoptera</taxon>
        <taxon>Paraneoptera</taxon>
        <taxon>Psocodea</taxon>
        <taxon>Troctomorpha</taxon>
        <taxon>Phthiraptera</taxon>
        <taxon>Anoplura</taxon>
        <taxon>Polyplacidae</taxon>
        <taxon>Polyplax</taxon>
    </lineage>
</organism>
<feature type="region of interest" description="Disordered" evidence="1">
    <location>
        <begin position="18"/>
        <end position="37"/>
    </location>
</feature>
<dbReference type="AlphaFoldDB" id="A0AAN8Q0H8"/>
<dbReference type="EMBL" id="JAWJWE010000036">
    <property type="protein sequence ID" value="KAK6629478.1"/>
    <property type="molecule type" value="Genomic_DNA"/>
</dbReference>
<evidence type="ECO:0000313" key="2">
    <source>
        <dbReference type="EMBL" id="KAK6629478.1"/>
    </source>
</evidence>
<gene>
    <name evidence="2" type="ORF">RUM43_003295</name>
</gene>
<evidence type="ECO:0000256" key="1">
    <source>
        <dbReference type="SAM" id="MobiDB-lite"/>
    </source>
</evidence>
<comment type="caution">
    <text evidence="2">The sequence shown here is derived from an EMBL/GenBank/DDBJ whole genome shotgun (WGS) entry which is preliminary data.</text>
</comment>
<name>A0AAN8Q0H8_POLSC</name>